<dbReference type="GO" id="GO:0008810">
    <property type="term" value="F:cellulase activity"/>
    <property type="evidence" value="ECO:0007669"/>
    <property type="project" value="UniProtKB-EC"/>
</dbReference>
<comment type="similarity">
    <text evidence="2">Belongs to the glycosyl hydrolase 8 (cellulase D) family.</text>
</comment>
<keyword evidence="17" id="KW-1185">Reference proteome</keyword>
<evidence type="ECO:0000256" key="8">
    <source>
        <dbReference type="ARBA" id="ARBA00023001"/>
    </source>
</evidence>
<dbReference type="InterPro" id="IPR002037">
    <property type="entry name" value="Glyco_hydro_8"/>
</dbReference>
<evidence type="ECO:0000256" key="14">
    <source>
        <dbReference type="SAM" id="SignalP"/>
    </source>
</evidence>
<dbReference type="InterPro" id="IPR006710">
    <property type="entry name" value="Glyco_hydro_43"/>
</dbReference>
<gene>
    <name evidence="16" type="ORF">N2K84_11065</name>
</gene>
<evidence type="ECO:0000256" key="9">
    <source>
        <dbReference type="ARBA" id="ARBA00023277"/>
    </source>
</evidence>
<feature type="active site" description="Proton donor" evidence="12">
    <location>
        <position position="216"/>
    </location>
</feature>
<keyword evidence="7 16" id="KW-0378">Hydrolase</keyword>
<dbReference type="SUPFAM" id="SSF75005">
    <property type="entry name" value="Arabinanase/levansucrase/invertase"/>
    <property type="match status" value="1"/>
</dbReference>
<feature type="site" description="Important for catalytic activity, responsible for pKa modulation of the active site Glu and correct orientation of both the proton donor and substrate" evidence="13">
    <location>
        <position position="167"/>
    </location>
</feature>
<organism evidence="16 17">
    <name type="scientific">Gaoshiqia sediminis</name>
    <dbReference type="NCBI Taxonomy" id="2986998"/>
    <lineage>
        <taxon>Bacteria</taxon>
        <taxon>Pseudomonadati</taxon>
        <taxon>Bacteroidota</taxon>
        <taxon>Bacteroidia</taxon>
        <taxon>Marinilabiliales</taxon>
        <taxon>Prolixibacteraceae</taxon>
        <taxon>Gaoshiqia</taxon>
    </lineage>
</organism>
<dbReference type="CDD" id="cd04084">
    <property type="entry name" value="CBM6_xylanase-like"/>
    <property type="match status" value="1"/>
</dbReference>
<dbReference type="InterPro" id="IPR012341">
    <property type="entry name" value="6hp_glycosidase-like_sf"/>
</dbReference>
<dbReference type="Gene3D" id="2.115.10.20">
    <property type="entry name" value="Glycosyl hydrolase domain, family 43"/>
    <property type="match status" value="1"/>
</dbReference>
<dbReference type="PANTHER" id="PTHR43772:SF2">
    <property type="entry name" value="PUTATIVE (AFU_ORTHOLOGUE AFUA_2G04480)-RELATED"/>
    <property type="match status" value="1"/>
</dbReference>
<evidence type="ECO:0000256" key="2">
    <source>
        <dbReference type="ARBA" id="ARBA00009209"/>
    </source>
</evidence>
<evidence type="ECO:0000256" key="11">
    <source>
        <dbReference type="ARBA" id="ARBA00023326"/>
    </source>
</evidence>
<dbReference type="GO" id="GO:0030246">
    <property type="term" value="F:carbohydrate binding"/>
    <property type="evidence" value="ECO:0007669"/>
    <property type="project" value="InterPro"/>
</dbReference>
<evidence type="ECO:0000256" key="1">
    <source>
        <dbReference type="ARBA" id="ARBA00000966"/>
    </source>
</evidence>
<evidence type="ECO:0000256" key="10">
    <source>
        <dbReference type="ARBA" id="ARBA00023295"/>
    </source>
</evidence>
<keyword evidence="11" id="KW-0624">Polysaccharide degradation</keyword>
<dbReference type="AlphaFoldDB" id="A0AA42C5V9"/>
<evidence type="ECO:0000259" key="15">
    <source>
        <dbReference type="PROSITE" id="PS51175"/>
    </source>
</evidence>
<evidence type="ECO:0000256" key="12">
    <source>
        <dbReference type="PIRSR" id="PIRSR606710-1"/>
    </source>
</evidence>
<feature type="domain" description="CBM6" evidence="15">
    <location>
        <begin position="330"/>
        <end position="455"/>
    </location>
</feature>
<evidence type="ECO:0000256" key="4">
    <source>
        <dbReference type="ARBA" id="ARBA00012601"/>
    </source>
</evidence>
<feature type="active site" description="Proton acceptor" evidence="12">
    <location>
        <position position="39"/>
    </location>
</feature>
<dbReference type="SUPFAM" id="SSF49785">
    <property type="entry name" value="Galactose-binding domain-like"/>
    <property type="match status" value="1"/>
</dbReference>
<dbReference type="Pfam" id="PF04616">
    <property type="entry name" value="Glyco_hydro_43"/>
    <property type="match status" value="1"/>
</dbReference>
<evidence type="ECO:0000256" key="6">
    <source>
        <dbReference type="ARBA" id="ARBA00022729"/>
    </source>
</evidence>
<name>A0AA42C5V9_9BACT</name>
<evidence type="ECO:0000256" key="3">
    <source>
        <dbReference type="ARBA" id="ARBA00009865"/>
    </source>
</evidence>
<dbReference type="Gene3D" id="2.60.120.260">
    <property type="entry name" value="Galactose-binding domain-like"/>
    <property type="match status" value="1"/>
</dbReference>
<evidence type="ECO:0000256" key="5">
    <source>
        <dbReference type="ARBA" id="ARBA00022651"/>
    </source>
</evidence>
<feature type="signal peptide" evidence="14">
    <location>
        <begin position="1"/>
        <end position="27"/>
    </location>
</feature>
<comment type="catalytic activity">
    <reaction evidence="1">
        <text>Endohydrolysis of (1-&gt;4)-beta-D-glucosidic linkages in cellulose, lichenin and cereal beta-D-glucans.</text>
        <dbReference type="EC" id="3.2.1.4"/>
    </reaction>
</comment>
<dbReference type="InterPro" id="IPR023296">
    <property type="entry name" value="Glyco_hydro_beta-prop_sf"/>
</dbReference>
<evidence type="ECO:0000256" key="13">
    <source>
        <dbReference type="PIRSR" id="PIRSR606710-2"/>
    </source>
</evidence>
<feature type="chain" id="PRO_5041351561" description="cellulase" evidence="14">
    <location>
        <begin position="28"/>
        <end position="848"/>
    </location>
</feature>
<dbReference type="Proteomes" id="UP001163821">
    <property type="component" value="Unassembled WGS sequence"/>
</dbReference>
<dbReference type="PANTHER" id="PTHR43772">
    <property type="entry name" value="ENDO-1,4-BETA-XYLANASE"/>
    <property type="match status" value="1"/>
</dbReference>
<dbReference type="PRINTS" id="PR00735">
    <property type="entry name" value="GLHYDRLASE8"/>
</dbReference>
<dbReference type="GO" id="GO:0030245">
    <property type="term" value="P:cellulose catabolic process"/>
    <property type="evidence" value="ECO:0007669"/>
    <property type="project" value="UniProtKB-KW"/>
</dbReference>
<dbReference type="PROSITE" id="PS51175">
    <property type="entry name" value="CBM6"/>
    <property type="match status" value="1"/>
</dbReference>
<sequence>MTNLTAFFTSLSILVAVLFVQNTNVSAQNPFIRNQFTADPSARVFNDKIYVFPSHDILAPEGENLRKDWFCMEDYHVFSSENLTDWTDHGMIVSQYDAPWIDSTSYSMWAPDCVEHNGKYYFYFPANTNEVDENGRKGFGIGVAVADQPEGPYVTQQENIKGIKGIDPNVLIDKDGQAYIYWSHGHIFVAKLKENMLELDSEPMIIPNLPEKGLKEGPWVFERNGLYYLTFPHVENKTERLEYAIGDNPMGPFKMTGVIMDESPTGCWTNHHSIVEYNKQWYLFYHHNDYSPQFDKNRSVRVDSLFFNADGTIQKVIPSLRGVGLTKATNNIEIDRYSTISNSGATIGFKNSTNPFEGWKTIFDSRDAWIQYDAVDFGDQKLTSVQVRALSEEGGTLQIRLNHADGLVVGEVSIPQSAEWKIIDAPLSKFQSGVQNLVVVNKADNPVEVDWIRFENQTGAYYTGNYPNLLLEAGYSQQEIDAKLSKAYYDLFEGPNRVYFEVGDSMAYVSDLKNHDARSEGLSYGMMVAVQLDKKEVFDRIWRWTKKYTQHQGGPRDGYFAWSINPETMVKNSEGSASDGELFFVTTLLFASNRWGNDTGIDYYAEARRILDAMWAKDGTGGIHHVINLEHKQISFVPEGGGYEWTDPSYHVPAFLEVWADFANDGHEQFYRDCADTARMFLHRACHAETGLNFDYTNFDGIAHPTRWMPAGFRYDSWRVPMNIAMDYVWFGKDKAWQEDYAARIHGFLRKEGINDFVDQYNPDGTTPEFILQAGGFQKLRHSLGFISTAATVSLIDEVDPDYDFVHKLWNEKLEPYEDEYFDPYFDGLMYLFSLMHLSGNYQAIVPE</sequence>
<dbReference type="InterPro" id="IPR005084">
    <property type="entry name" value="CBM6"/>
</dbReference>
<evidence type="ECO:0000256" key="7">
    <source>
        <dbReference type="ARBA" id="ARBA00022801"/>
    </source>
</evidence>
<dbReference type="CDD" id="cd08990">
    <property type="entry name" value="GH43_AXH_like"/>
    <property type="match status" value="1"/>
</dbReference>
<dbReference type="Gene3D" id="1.50.10.10">
    <property type="match status" value="1"/>
</dbReference>
<dbReference type="EMBL" id="JAPAAF010000014">
    <property type="protein sequence ID" value="MCW0483273.1"/>
    <property type="molecule type" value="Genomic_DNA"/>
</dbReference>
<keyword evidence="9" id="KW-0119">Carbohydrate metabolism</keyword>
<dbReference type="GO" id="GO:0045493">
    <property type="term" value="P:xylan catabolic process"/>
    <property type="evidence" value="ECO:0007669"/>
    <property type="project" value="UniProtKB-KW"/>
</dbReference>
<dbReference type="SMART" id="SM00606">
    <property type="entry name" value="CBD_IV"/>
    <property type="match status" value="1"/>
</dbReference>
<reference evidence="16" key="1">
    <citation type="submission" date="2022-10" db="EMBL/GenBank/DDBJ databases">
        <title>Gaoshiqiia sediminis gen. nov., sp. nov., isolated from coastal sediment.</title>
        <authorList>
            <person name="Yu W.X."/>
            <person name="Mu D.S."/>
            <person name="Du J.Z."/>
            <person name="Liang Y.Q."/>
        </authorList>
    </citation>
    <scope>NUCLEOTIDE SEQUENCE</scope>
    <source>
        <strain evidence="16">A06</strain>
    </source>
</reference>
<evidence type="ECO:0000313" key="16">
    <source>
        <dbReference type="EMBL" id="MCW0483273.1"/>
    </source>
</evidence>
<accession>A0AA42C5V9</accession>
<proteinExistence type="inferred from homology"/>
<dbReference type="InterPro" id="IPR052176">
    <property type="entry name" value="Glycosyl_Hydrlase_43_Enz"/>
</dbReference>
<dbReference type="SUPFAM" id="SSF48208">
    <property type="entry name" value="Six-hairpin glycosidases"/>
    <property type="match status" value="1"/>
</dbReference>
<keyword evidence="8" id="KW-0136">Cellulose degradation</keyword>
<dbReference type="Pfam" id="PF03422">
    <property type="entry name" value="CBM_6"/>
    <property type="match status" value="1"/>
</dbReference>
<protein>
    <recommendedName>
        <fullName evidence="4">cellulase</fullName>
        <ecNumber evidence="4">3.2.1.4</ecNumber>
    </recommendedName>
</protein>
<keyword evidence="5" id="KW-0858">Xylan degradation</keyword>
<dbReference type="InterPro" id="IPR008928">
    <property type="entry name" value="6-hairpin_glycosidase_sf"/>
</dbReference>
<dbReference type="InterPro" id="IPR008979">
    <property type="entry name" value="Galactose-bd-like_sf"/>
</dbReference>
<evidence type="ECO:0000313" key="17">
    <source>
        <dbReference type="Proteomes" id="UP001163821"/>
    </source>
</evidence>
<keyword evidence="10" id="KW-0326">Glycosidase</keyword>
<dbReference type="RefSeq" id="WP_282591875.1">
    <property type="nucleotide sequence ID" value="NZ_JAPAAF010000014.1"/>
</dbReference>
<keyword evidence="6 14" id="KW-0732">Signal</keyword>
<comment type="caution">
    <text evidence="16">The sequence shown here is derived from an EMBL/GenBank/DDBJ whole genome shotgun (WGS) entry which is preliminary data.</text>
</comment>
<dbReference type="EC" id="3.2.1.4" evidence="4"/>
<dbReference type="InterPro" id="IPR006584">
    <property type="entry name" value="Cellulose-bd_IV"/>
</dbReference>
<dbReference type="Pfam" id="PF01270">
    <property type="entry name" value="Glyco_hydro_8"/>
    <property type="match status" value="1"/>
</dbReference>
<comment type="similarity">
    <text evidence="3">Belongs to the glycosyl hydrolase 43 family.</text>
</comment>